<evidence type="ECO:0000256" key="2">
    <source>
        <dbReference type="SAM" id="Phobius"/>
    </source>
</evidence>
<feature type="region of interest" description="Disordered" evidence="1">
    <location>
        <begin position="347"/>
        <end position="366"/>
    </location>
</feature>
<dbReference type="Gene3D" id="3.30.420.10">
    <property type="entry name" value="Ribonuclease H-like superfamily/Ribonuclease H"/>
    <property type="match status" value="1"/>
</dbReference>
<proteinExistence type="predicted"/>
<organism evidence="3">
    <name type="scientific">Sesamum latifolium</name>
    <dbReference type="NCBI Taxonomy" id="2727402"/>
    <lineage>
        <taxon>Eukaryota</taxon>
        <taxon>Viridiplantae</taxon>
        <taxon>Streptophyta</taxon>
        <taxon>Embryophyta</taxon>
        <taxon>Tracheophyta</taxon>
        <taxon>Spermatophyta</taxon>
        <taxon>Magnoliopsida</taxon>
        <taxon>eudicotyledons</taxon>
        <taxon>Gunneridae</taxon>
        <taxon>Pentapetalae</taxon>
        <taxon>asterids</taxon>
        <taxon>lamiids</taxon>
        <taxon>Lamiales</taxon>
        <taxon>Pedaliaceae</taxon>
        <taxon>Sesamum</taxon>
    </lineage>
</organism>
<sequence>MAGNVYLRTNRFEVKLEAITFKTRDFEYLCRLDFLFPQGRVWDRPPIVGLDVMRHPRDPSILLVLLCFGVGCVILRFVAGEPMPATIRKFLSDKRIHFVGFGIPEKKDLFPFEELGLTKYKVDIGYLAAKALKEPKCKTWELAELAREVLGIKKMIGLTEASSFERHEQIKCAICQLFITSVIAMGLLRTNEKKLDVSHKKSTFLKNLSSLHLLAEGWFKLPKGKKKEEMIQVEEEEDSVHVHIGETEDTFGDDLVAASPFGDSLLNAKIHGGDFGDDYFSDSELEEVSSGEKFGHLPGVDEGDSSDSFGTEGTSSDDNSAKAVPRTTKMPLKGILKCPSTGFSNYKLSSSESDSPTPNDHWMDNRGHRQTERMVFRKEYLDLILVPCGLIIMFSYHLILLYRCLKLPHTTVIGFENNDKKNWVEKLMQSENRDVKTALDVISANISAATFLASVSLTLSALIGAWIANNSNIFQSELIYGDTRPATMSIKYITLLICFLLAFSCFVQSSRCFIHANYLISTPDSDISTEYVELAVIRGGDFWSVGLRALYFAITLLLWFFGPIPMFATSVTMVVLLHYLDSDTTSLKKTQSLRKEKLKKLRRSFEVAG</sequence>
<dbReference type="SUPFAM" id="SSF53098">
    <property type="entry name" value="Ribonuclease H-like"/>
    <property type="match status" value="1"/>
</dbReference>
<feature type="region of interest" description="Disordered" evidence="1">
    <location>
        <begin position="292"/>
        <end position="326"/>
    </location>
</feature>
<dbReference type="GO" id="GO:0003676">
    <property type="term" value="F:nucleic acid binding"/>
    <property type="evidence" value="ECO:0007669"/>
    <property type="project" value="InterPro"/>
</dbReference>
<dbReference type="AlphaFoldDB" id="A0AAW2TUY0"/>
<feature type="transmembrane region" description="Helical" evidence="2">
    <location>
        <begin position="380"/>
        <end position="402"/>
    </location>
</feature>
<dbReference type="PANTHER" id="PTHR31168">
    <property type="entry name" value="OS02G0292800 PROTEIN"/>
    <property type="match status" value="1"/>
</dbReference>
<protein>
    <submittedName>
        <fullName evidence="3">Uncharacterized protein</fullName>
    </submittedName>
</protein>
<evidence type="ECO:0000256" key="1">
    <source>
        <dbReference type="SAM" id="MobiDB-lite"/>
    </source>
</evidence>
<dbReference type="EMBL" id="JACGWN010000014">
    <property type="protein sequence ID" value="KAL0407396.1"/>
    <property type="molecule type" value="Genomic_DNA"/>
</dbReference>
<keyword evidence="2" id="KW-0472">Membrane</keyword>
<feature type="compositionally biased region" description="Polar residues" evidence="1">
    <location>
        <begin position="347"/>
        <end position="358"/>
    </location>
</feature>
<name>A0AAW2TUY0_9LAMI</name>
<dbReference type="InterPro" id="IPR006747">
    <property type="entry name" value="DUF599"/>
</dbReference>
<keyword evidence="2" id="KW-0812">Transmembrane</keyword>
<dbReference type="InterPro" id="IPR012337">
    <property type="entry name" value="RNaseH-like_sf"/>
</dbReference>
<feature type="compositionally biased region" description="Polar residues" evidence="1">
    <location>
        <begin position="306"/>
        <end position="318"/>
    </location>
</feature>
<feature type="transmembrane region" description="Helical" evidence="2">
    <location>
        <begin position="489"/>
        <end position="509"/>
    </location>
</feature>
<feature type="transmembrane region" description="Helical" evidence="2">
    <location>
        <begin position="60"/>
        <end position="79"/>
    </location>
</feature>
<comment type="caution">
    <text evidence="3">The sequence shown here is derived from an EMBL/GenBank/DDBJ whole genome shotgun (WGS) entry which is preliminary data.</text>
</comment>
<dbReference type="PANTHER" id="PTHR31168:SF21">
    <property type="entry name" value="EMB|CAB89385.1"/>
    <property type="match status" value="1"/>
</dbReference>
<dbReference type="Pfam" id="PF04654">
    <property type="entry name" value="DUF599"/>
    <property type="match status" value="1"/>
</dbReference>
<dbReference type="InterPro" id="IPR036397">
    <property type="entry name" value="RNaseH_sf"/>
</dbReference>
<reference evidence="3" key="1">
    <citation type="submission" date="2020-06" db="EMBL/GenBank/DDBJ databases">
        <authorList>
            <person name="Li T."/>
            <person name="Hu X."/>
            <person name="Zhang T."/>
            <person name="Song X."/>
            <person name="Zhang H."/>
            <person name="Dai N."/>
            <person name="Sheng W."/>
            <person name="Hou X."/>
            <person name="Wei L."/>
        </authorList>
    </citation>
    <scope>NUCLEOTIDE SEQUENCE</scope>
    <source>
        <strain evidence="3">KEN1</strain>
        <tissue evidence="3">Leaf</tissue>
    </source>
</reference>
<feature type="transmembrane region" description="Helical" evidence="2">
    <location>
        <begin position="549"/>
        <end position="580"/>
    </location>
</feature>
<keyword evidence="2" id="KW-1133">Transmembrane helix</keyword>
<reference evidence="3" key="2">
    <citation type="journal article" date="2024" name="Plant">
        <title>Genomic evolution and insights into agronomic trait innovations of Sesamum species.</title>
        <authorList>
            <person name="Miao H."/>
            <person name="Wang L."/>
            <person name="Qu L."/>
            <person name="Liu H."/>
            <person name="Sun Y."/>
            <person name="Le M."/>
            <person name="Wang Q."/>
            <person name="Wei S."/>
            <person name="Zheng Y."/>
            <person name="Lin W."/>
            <person name="Duan Y."/>
            <person name="Cao H."/>
            <person name="Xiong S."/>
            <person name="Wang X."/>
            <person name="Wei L."/>
            <person name="Li C."/>
            <person name="Ma Q."/>
            <person name="Ju M."/>
            <person name="Zhao R."/>
            <person name="Li G."/>
            <person name="Mu C."/>
            <person name="Tian Q."/>
            <person name="Mei H."/>
            <person name="Zhang T."/>
            <person name="Gao T."/>
            <person name="Zhang H."/>
        </authorList>
    </citation>
    <scope>NUCLEOTIDE SEQUENCE</scope>
    <source>
        <strain evidence="3">KEN1</strain>
    </source>
</reference>
<accession>A0AAW2TUY0</accession>
<gene>
    <name evidence="3" type="ORF">Slati_4053500</name>
</gene>
<evidence type="ECO:0000313" key="3">
    <source>
        <dbReference type="EMBL" id="KAL0407396.1"/>
    </source>
</evidence>
<feature type="transmembrane region" description="Helical" evidence="2">
    <location>
        <begin position="446"/>
        <end position="468"/>
    </location>
</feature>